<dbReference type="Pfam" id="PF12840">
    <property type="entry name" value="HTH_20"/>
    <property type="match status" value="1"/>
</dbReference>
<dbReference type="PANTHER" id="PTHR33154:SF33">
    <property type="entry name" value="TRANSCRIPTIONAL REPRESSOR SDPR"/>
    <property type="match status" value="1"/>
</dbReference>
<sequence>MRIAKRDGDDVMKRRANFQTFRVLARVDVDQPMLDIALLPDSSATARRARHAEPSSWYSGRGTATLNFMTDIFDVIADGTRRDILQLLLRRSTEGDAGTSVSHIVSELGISQPTVSKHLKVLRDAELVSVREDGQRRFYSIEVEPLEVVDDWLVPFLVDAFGDDAPDIDLSLVPLPDGAAHAAEVVGRAAASAKHVVSTALKRLGA</sequence>
<protein>
    <recommendedName>
        <fullName evidence="4">HTH arsR-type domain-containing protein</fullName>
    </recommendedName>
</protein>
<keyword evidence="2" id="KW-0238">DNA-binding</keyword>
<accession>A0A511AEB7</accession>
<dbReference type="InterPro" id="IPR001845">
    <property type="entry name" value="HTH_ArsR_DNA-bd_dom"/>
</dbReference>
<reference evidence="5 6" key="1">
    <citation type="submission" date="2019-07" db="EMBL/GenBank/DDBJ databases">
        <title>Whole genome shotgun sequence of Microbacterium aerolatum NBRC 103071.</title>
        <authorList>
            <person name="Hosoyama A."/>
            <person name="Uohara A."/>
            <person name="Ohji S."/>
            <person name="Ichikawa N."/>
        </authorList>
    </citation>
    <scope>NUCLEOTIDE SEQUENCE [LARGE SCALE GENOMIC DNA]</scope>
    <source>
        <strain evidence="5 6">NBRC 103071</strain>
    </source>
</reference>
<dbReference type="InterPro" id="IPR051081">
    <property type="entry name" value="HTH_MetalResp_TranReg"/>
</dbReference>
<dbReference type="InterPro" id="IPR036390">
    <property type="entry name" value="WH_DNA-bd_sf"/>
</dbReference>
<evidence type="ECO:0000256" key="2">
    <source>
        <dbReference type="ARBA" id="ARBA00023125"/>
    </source>
</evidence>
<evidence type="ECO:0000256" key="3">
    <source>
        <dbReference type="ARBA" id="ARBA00023163"/>
    </source>
</evidence>
<dbReference type="EMBL" id="BJUW01000005">
    <property type="protein sequence ID" value="GEK86356.1"/>
    <property type="molecule type" value="Genomic_DNA"/>
</dbReference>
<dbReference type="Proteomes" id="UP000321225">
    <property type="component" value="Unassembled WGS sequence"/>
</dbReference>
<dbReference type="SUPFAM" id="SSF46785">
    <property type="entry name" value="Winged helix' DNA-binding domain"/>
    <property type="match status" value="1"/>
</dbReference>
<name>A0A511AEB7_9MICO</name>
<keyword evidence="1" id="KW-0805">Transcription regulation</keyword>
<keyword evidence="3" id="KW-0804">Transcription</keyword>
<evidence type="ECO:0000259" key="4">
    <source>
        <dbReference type="PROSITE" id="PS50987"/>
    </source>
</evidence>
<dbReference type="CDD" id="cd00090">
    <property type="entry name" value="HTH_ARSR"/>
    <property type="match status" value="1"/>
</dbReference>
<evidence type="ECO:0000313" key="5">
    <source>
        <dbReference type="EMBL" id="GEK86356.1"/>
    </source>
</evidence>
<comment type="caution">
    <text evidence="5">The sequence shown here is derived from an EMBL/GenBank/DDBJ whole genome shotgun (WGS) entry which is preliminary data.</text>
</comment>
<proteinExistence type="predicted"/>
<evidence type="ECO:0000313" key="6">
    <source>
        <dbReference type="Proteomes" id="UP000321225"/>
    </source>
</evidence>
<evidence type="ECO:0000256" key="1">
    <source>
        <dbReference type="ARBA" id="ARBA00023015"/>
    </source>
</evidence>
<dbReference type="PROSITE" id="PS50987">
    <property type="entry name" value="HTH_ARSR_2"/>
    <property type="match status" value="1"/>
</dbReference>
<dbReference type="PANTHER" id="PTHR33154">
    <property type="entry name" value="TRANSCRIPTIONAL REGULATOR, ARSR FAMILY"/>
    <property type="match status" value="1"/>
</dbReference>
<keyword evidence="6" id="KW-1185">Reference proteome</keyword>
<dbReference type="NCBIfam" id="NF033788">
    <property type="entry name" value="HTH_metalloreg"/>
    <property type="match status" value="1"/>
</dbReference>
<dbReference type="AlphaFoldDB" id="A0A511AEB7"/>
<dbReference type="GO" id="GO:0003700">
    <property type="term" value="F:DNA-binding transcription factor activity"/>
    <property type="evidence" value="ECO:0007669"/>
    <property type="project" value="InterPro"/>
</dbReference>
<dbReference type="InterPro" id="IPR011991">
    <property type="entry name" value="ArsR-like_HTH"/>
</dbReference>
<gene>
    <name evidence="5" type="ORF">MAE01_15320</name>
</gene>
<dbReference type="GO" id="GO:0003677">
    <property type="term" value="F:DNA binding"/>
    <property type="evidence" value="ECO:0007669"/>
    <property type="project" value="UniProtKB-KW"/>
</dbReference>
<dbReference type="InterPro" id="IPR036388">
    <property type="entry name" value="WH-like_DNA-bd_sf"/>
</dbReference>
<dbReference type="Gene3D" id="1.10.10.10">
    <property type="entry name" value="Winged helix-like DNA-binding domain superfamily/Winged helix DNA-binding domain"/>
    <property type="match status" value="1"/>
</dbReference>
<feature type="domain" description="HTH arsR-type" evidence="4">
    <location>
        <begin position="61"/>
        <end position="164"/>
    </location>
</feature>
<organism evidence="5 6">
    <name type="scientific">Microbacterium aerolatum</name>
    <dbReference type="NCBI Taxonomy" id="153731"/>
    <lineage>
        <taxon>Bacteria</taxon>
        <taxon>Bacillati</taxon>
        <taxon>Actinomycetota</taxon>
        <taxon>Actinomycetes</taxon>
        <taxon>Micrococcales</taxon>
        <taxon>Microbacteriaceae</taxon>
        <taxon>Microbacterium</taxon>
    </lineage>
</organism>
<dbReference type="SMART" id="SM00418">
    <property type="entry name" value="HTH_ARSR"/>
    <property type="match status" value="1"/>
</dbReference>